<dbReference type="EMBL" id="UAWL01000006">
    <property type="protein sequence ID" value="SQB99645.1"/>
    <property type="molecule type" value="Genomic_DNA"/>
</dbReference>
<protein>
    <submittedName>
        <fullName evidence="4">MAF-like protein</fullName>
    </submittedName>
</protein>
<dbReference type="GO" id="GO:0047429">
    <property type="term" value="F:nucleoside triphosphate diphosphatase activity"/>
    <property type="evidence" value="ECO:0007669"/>
    <property type="project" value="InterPro"/>
</dbReference>
<evidence type="ECO:0000256" key="2">
    <source>
        <dbReference type="ARBA" id="ARBA00022801"/>
    </source>
</evidence>
<dbReference type="NCBIfam" id="TIGR00172">
    <property type="entry name" value="maf"/>
    <property type="match status" value="1"/>
</dbReference>
<keyword evidence="2" id="KW-0378">Hydrolase</keyword>
<evidence type="ECO:0000256" key="3">
    <source>
        <dbReference type="ARBA" id="ARBA00023080"/>
    </source>
</evidence>
<name>A0A2X3BU75_9HELI</name>
<dbReference type="RefSeq" id="WP_023949270.1">
    <property type="nucleotide sequence ID" value="NZ_UAWL01000006.1"/>
</dbReference>
<comment type="cofactor">
    <cofactor evidence="1">
        <name>a divalent metal cation</name>
        <dbReference type="ChEBI" id="CHEBI:60240"/>
    </cofactor>
</comment>
<dbReference type="InterPro" id="IPR003697">
    <property type="entry name" value="Maf-like"/>
</dbReference>
<gene>
    <name evidence="4" type="primary">maf</name>
    <name evidence="4" type="ORF">NCTC13102_01970</name>
</gene>
<reference evidence="4 5" key="1">
    <citation type="submission" date="2018-06" db="EMBL/GenBank/DDBJ databases">
        <authorList>
            <consortium name="Pathogen Informatics"/>
            <person name="Doyle S."/>
        </authorList>
    </citation>
    <scope>NUCLEOTIDE SEQUENCE [LARGE SCALE GENOMIC DNA]</scope>
    <source>
        <strain evidence="4 5">NCTC13102</strain>
    </source>
</reference>
<dbReference type="AlphaFoldDB" id="A0A2X3BU75"/>
<evidence type="ECO:0000313" key="5">
    <source>
        <dbReference type="Proteomes" id="UP000250166"/>
    </source>
</evidence>
<dbReference type="Gene3D" id="3.90.950.10">
    <property type="match status" value="1"/>
</dbReference>
<proteinExistence type="predicted"/>
<dbReference type="GO" id="GO:0009117">
    <property type="term" value="P:nucleotide metabolic process"/>
    <property type="evidence" value="ECO:0007669"/>
    <property type="project" value="UniProtKB-KW"/>
</dbReference>
<evidence type="ECO:0000256" key="1">
    <source>
        <dbReference type="ARBA" id="ARBA00001968"/>
    </source>
</evidence>
<keyword evidence="3" id="KW-0546">Nucleotide metabolism</keyword>
<dbReference type="NCBIfam" id="NF003141">
    <property type="entry name" value="PRK04056.1"/>
    <property type="match status" value="1"/>
</dbReference>
<dbReference type="Proteomes" id="UP000250166">
    <property type="component" value="Unassembled WGS sequence"/>
</dbReference>
<dbReference type="InterPro" id="IPR029001">
    <property type="entry name" value="ITPase-like_fam"/>
</dbReference>
<evidence type="ECO:0000313" key="4">
    <source>
        <dbReference type="EMBL" id="SQB99645.1"/>
    </source>
</evidence>
<dbReference type="PANTHER" id="PTHR43213:SF5">
    <property type="entry name" value="BIFUNCTIONAL DTTP_UTP PYROPHOSPHATASE_METHYLTRANSFERASE PROTEIN-RELATED"/>
    <property type="match status" value="1"/>
</dbReference>
<accession>A0A2X3BU75</accession>
<dbReference type="PANTHER" id="PTHR43213">
    <property type="entry name" value="BIFUNCTIONAL DTTP/UTP PYROPHOSPHATASE/METHYLTRANSFERASE PROTEIN-RELATED"/>
    <property type="match status" value="1"/>
</dbReference>
<sequence>MILASTSSVRAEILRQHHIEFKQVESGFDEDSIICDKPKSFVWQACIGKLLCACENLGQAGLARGIMAADSVVCVDGVMQRKAKNLKLAKDMLEFQSGKILYIFTAMGYKSHKGEFYDLSETSFKLKHFDKNDMQAYLDSMQWQGKAGCVMVEGFHKKYILFQKGLESSALGLSIEKFLPFLGII</sequence>
<dbReference type="PIRSF" id="PIRSF006305">
    <property type="entry name" value="Maf"/>
    <property type="match status" value="1"/>
</dbReference>
<organism evidence="4 5">
    <name type="scientific">Helicobacter fennelliae</name>
    <dbReference type="NCBI Taxonomy" id="215"/>
    <lineage>
        <taxon>Bacteria</taxon>
        <taxon>Pseudomonadati</taxon>
        <taxon>Campylobacterota</taxon>
        <taxon>Epsilonproteobacteria</taxon>
        <taxon>Campylobacterales</taxon>
        <taxon>Helicobacteraceae</taxon>
        <taxon>Helicobacter</taxon>
    </lineage>
</organism>
<dbReference type="Pfam" id="PF02545">
    <property type="entry name" value="Maf"/>
    <property type="match status" value="1"/>
</dbReference>
<dbReference type="SUPFAM" id="SSF52972">
    <property type="entry name" value="ITPase-like"/>
    <property type="match status" value="1"/>
</dbReference>